<keyword evidence="3" id="KW-0479">Metal-binding</keyword>
<evidence type="ECO:0000313" key="8">
    <source>
        <dbReference type="Proteomes" id="UP000077173"/>
    </source>
</evidence>
<comment type="similarity">
    <text evidence="2">Belongs to the DODA-type extradiol aromatic ring-opening dioxygenase family.</text>
</comment>
<name>A0A176ZFD1_9BRAD</name>
<keyword evidence="8" id="KW-1185">Reference proteome</keyword>
<dbReference type="EMBL" id="LSEF01000026">
    <property type="protein sequence ID" value="OAF19177.1"/>
    <property type="molecule type" value="Genomic_DNA"/>
</dbReference>
<evidence type="ECO:0000256" key="2">
    <source>
        <dbReference type="ARBA" id="ARBA00007581"/>
    </source>
</evidence>
<keyword evidence="5" id="KW-0560">Oxidoreductase</keyword>
<feature type="domain" description="Extradiol ring-cleavage dioxygenase class III enzyme subunit B" evidence="6">
    <location>
        <begin position="8"/>
        <end position="247"/>
    </location>
</feature>
<dbReference type="Gene3D" id="3.40.830.10">
    <property type="entry name" value="LigB-like"/>
    <property type="match status" value="1"/>
</dbReference>
<evidence type="ECO:0000256" key="3">
    <source>
        <dbReference type="ARBA" id="ARBA00022723"/>
    </source>
</evidence>
<gene>
    <name evidence="7" type="ORF">AXW67_37560</name>
</gene>
<proteinExistence type="inferred from homology"/>
<dbReference type="GO" id="GO:0008270">
    <property type="term" value="F:zinc ion binding"/>
    <property type="evidence" value="ECO:0007669"/>
    <property type="project" value="InterPro"/>
</dbReference>
<organism evidence="7 8">
    <name type="scientific">Bradyrhizobium neotropicale</name>
    <dbReference type="NCBI Taxonomy" id="1497615"/>
    <lineage>
        <taxon>Bacteria</taxon>
        <taxon>Pseudomonadati</taxon>
        <taxon>Pseudomonadota</taxon>
        <taxon>Alphaproteobacteria</taxon>
        <taxon>Hyphomicrobiales</taxon>
        <taxon>Nitrobacteraceae</taxon>
        <taxon>Bradyrhizobium</taxon>
    </lineage>
</organism>
<evidence type="ECO:0000256" key="5">
    <source>
        <dbReference type="ARBA" id="ARBA00023002"/>
    </source>
</evidence>
<evidence type="ECO:0000259" key="6">
    <source>
        <dbReference type="Pfam" id="PF02900"/>
    </source>
</evidence>
<comment type="caution">
    <text evidence="7">The sequence shown here is derived from an EMBL/GenBank/DDBJ whole genome shotgun (WGS) entry which is preliminary data.</text>
</comment>
<dbReference type="InterPro" id="IPR014436">
    <property type="entry name" value="Extradiol_dOase_DODA"/>
</dbReference>
<sequence length="282" mass="31111">MTARRLPTYYISHGGGPWPYMDDNMRRRFDKLEASLLSIRNEWGSAARAALIVSGHWETPEFAVSSAAAPGMVFDYYGFPEHLYDIKYDAPGSPELAVRVLAMLQAGGFACESDPERGFDHGTFSLMKPLCPNGEMPIVQLSIKQDLDPQAHLSVGQLLAPLRDEGVVIIGSGSSFHNLGLRGPAAVEPSRQFDDWLQQTLLATSTDERRRRVVAWTQAPHARTAHPREDHLIPLMVALGAADKESAALVFHQDDFFGSWALSSFRFGDPLCLGTQTSSVER</sequence>
<comment type="cofactor">
    <cofactor evidence="1">
        <name>Zn(2+)</name>
        <dbReference type="ChEBI" id="CHEBI:29105"/>
    </cofactor>
</comment>
<dbReference type="SUPFAM" id="SSF53213">
    <property type="entry name" value="LigB-like"/>
    <property type="match status" value="1"/>
</dbReference>
<protein>
    <submittedName>
        <fullName evidence="7">Dioxygenase</fullName>
    </submittedName>
</protein>
<dbReference type="CDD" id="cd07363">
    <property type="entry name" value="45_DOPA_Dioxygenase"/>
    <property type="match status" value="1"/>
</dbReference>
<dbReference type="Proteomes" id="UP000077173">
    <property type="component" value="Unassembled WGS sequence"/>
</dbReference>
<reference evidence="7 8" key="1">
    <citation type="submission" date="2016-02" db="EMBL/GenBank/DDBJ databases">
        <title>Draft genome sequence of the strain BR 10247T Bradyrhizobium neotropicale isolated from nodules of Centrolobium paraense.</title>
        <authorList>
            <person name="Simoes-Araujo J.L."/>
            <person name="Barauna A.C."/>
            <person name="Silva K."/>
            <person name="Zilli J.E."/>
        </authorList>
    </citation>
    <scope>NUCLEOTIDE SEQUENCE [LARGE SCALE GENOMIC DNA]</scope>
    <source>
        <strain evidence="7 8">BR 10247</strain>
    </source>
</reference>
<keyword evidence="4" id="KW-0862">Zinc</keyword>
<dbReference type="PANTHER" id="PTHR30096">
    <property type="entry name" value="4,5-DOPA DIOXYGENASE EXTRADIOL-LIKE PROTEIN"/>
    <property type="match status" value="1"/>
</dbReference>
<accession>A0A176ZFD1</accession>
<dbReference type="AlphaFoldDB" id="A0A176ZFD1"/>
<dbReference type="PIRSF" id="PIRSF006157">
    <property type="entry name" value="Doxgns_DODA"/>
    <property type="match status" value="1"/>
</dbReference>
<dbReference type="RefSeq" id="WP_063677004.1">
    <property type="nucleotide sequence ID" value="NZ_LSEF01000026.1"/>
</dbReference>
<dbReference type="Pfam" id="PF02900">
    <property type="entry name" value="LigB"/>
    <property type="match status" value="1"/>
</dbReference>
<dbReference type="PANTHER" id="PTHR30096:SF0">
    <property type="entry name" value="4,5-DOPA DIOXYGENASE EXTRADIOL-LIKE PROTEIN"/>
    <property type="match status" value="1"/>
</dbReference>
<dbReference type="InterPro" id="IPR004183">
    <property type="entry name" value="Xdiol_dOase_suB"/>
</dbReference>
<evidence type="ECO:0000256" key="1">
    <source>
        <dbReference type="ARBA" id="ARBA00001947"/>
    </source>
</evidence>
<evidence type="ECO:0000256" key="4">
    <source>
        <dbReference type="ARBA" id="ARBA00022833"/>
    </source>
</evidence>
<evidence type="ECO:0000313" key="7">
    <source>
        <dbReference type="EMBL" id="OAF19177.1"/>
    </source>
</evidence>
<keyword evidence="7" id="KW-0223">Dioxygenase</keyword>
<dbReference type="GO" id="GO:0008198">
    <property type="term" value="F:ferrous iron binding"/>
    <property type="evidence" value="ECO:0007669"/>
    <property type="project" value="InterPro"/>
</dbReference>
<dbReference type="GO" id="GO:0016702">
    <property type="term" value="F:oxidoreductase activity, acting on single donors with incorporation of molecular oxygen, incorporation of two atoms of oxygen"/>
    <property type="evidence" value="ECO:0007669"/>
    <property type="project" value="UniProtKB-ARBA"/>
</dbReference>